<evidence type="ECO:0000313" key="8">
    <source>
        <dbReference type="Proteomes" id="UP000317484"/>
    </source>
</evidence>
<dbReference type="GO" id="GO:0000725">
    <property type="term" value="P:recombinational repair"/>
    <property type="evidence" value="ECO:0007669"/>
    <property type="project" value="TreeGrafter"/>
</dbReference>
<dbReference type="GO" id="GO:0016787">
    <property type="term" value="F:hydrolase activity"/>
    <property type="evidence" value="ECO:0007669"/>
    <property type="project" value="UniProtKB-UniRule"/>
</dbReference>
<dbReference type="SUPFAM" id="SSF52540">
    <property type="entry name" value="P-loop containing nucleoside triphosphate hydrolases"/>
    <property type="match status" value="1"/>
</dbReference>
<proteinExistence type="predicted"/>
<name>A0A521F086_9ACTN</name>
<dbReference type="AlphaFoldDB" id="A0A521F086"/>
<protein>
    <submittedName>
        <fullName evidence="7">DNA helicase IV</fullName>
    </submittedName>
</protein>
<reference evidence="7 8" key="1">
    <citation type="submission" date="2017-05" db="EMBL/GenBank/DDBJ databases">
        <authorList>
            <person name="Varghese N."/>
            <person name="Submissions S."/>
        </authorList>
    </citation>
    <scope>NUCLEOTIDE SEQUENCE [LARGE SCALE GENOMIC DNA]</scope>
    <source>
        <strain evidence="7 8">DSM 46834</strain>
    </source>
</reference>
<evidence type="ECO:0000313" key="7">
    <source>
        <dbReference type="EMBL" id="SMO89547.1"/>
    </source>
</evidence>
<feature type="binding site" evidence="5">
    <location>
        <begin position="239"/>
        <end position="246"/>
    </location>
    <ligand>
        <name>ATP</name>
        <dbReference type="ChEBI" id="CHEBI:30616"/>
    </ligand>
</feature>
<dbReference type="GO" id="GO:0003677">
    <property type="term" value="F:DNA binding"/>
    <property type="evidence" value="ECO:0007669"/>
    <property type="project" value="InterPro"/>
</dbReference>
<gene>
    <name evidence="7" type="ORF">SAMN06273567_106210</name>
</gene>
<keyword evidence="3 5" id="KW-0347">Helicase</keyword>
<evidence type="ECO:0000256" key="5">
    <source>
        <dbReference type="PROSITE-ProRule" id="PRU00560"/>
    </source>
</evidence>
<dbReference type="Proteomes" id="UP000317484">
    <property type="component" value="Unassembled WGS sequence"/>
</dbReference>
<dbReference type="InterPro" id="IPR014016">
    <property type="entry name" value="UvrD-like_ATP-bd"/>
</dbReference>
<organism evidence="7 8">
    <name type="scientific">Geodermatophilus aquaeductus</name>
    <dbReference type="NCBI Taxonomy" id="1564161"/>
    <lineage>
        <taxon>Bacteria</taxon>
        <taxon>Bacillati</taxon>
        <taxon>Actinomycetota</taxon>
        <taxon>Actinomycetes</taxon>
        <taxon>Geodermatophilales</taxon>
        <taxon>Geodermatophilaceae</taxon>
        <taxon>Geodermatophilus</taxon>
    </lineage>
</organism>
<keyword evidence="1 5" id="KW-0547">Nucleotide-binding</keyword>
<dbReference type="Gene3D" id="3.40.50.300">
    <property type="entry name" value="P-loop containing nucleotide triphosphate hydrolases"/>
    <property type="match status" value="3"/>
</dbReference>
<evidence type="ECO:0000256" key="1">
    <source>
        <dbReference type="ARBA" id="ARBA00022741"/>
    </source>
</evidence>
<evidence type="ECO:0000256" key="2">
    <source>
        <dbReference type="ARBA" id="ARBA00022801"/>
    </source>
</evidence>
<sequence length="803" mass="86287">MNGAGWSIAARAGNGGRNGTENELATILAEGSALPATPSDVVPDPDLALEQEYVTDLYTRLDAARDLAERRWRQAISWPAVDPQALQERDATVRFHGERMVAFDAAEAGLCVGRIDRADDGGALYVGRIGLPGDDPAQDPALVDWRAPAARPFYVATPVHPLGIVRRRHIRTRGRTVVRLDDEVLTTGLAGSGLTGEAALLSALDASRTGRMTDIVRTIQAEQDRIIRSDAAGVLVVQGGPGTGKTAVALHRAAYLLYTHRERLARRGLLVVGPTPTFLRYIADVLPSLGETGVLLSGLGQLRPGLDARGEESPQTAAVKGRLEMVDVLRAAIAGRQVVPDGPREVEVDGFRLRLRPIDVTRAQAAARRADPLHNLARPFFVRRVVDTLTKRYADRLGRDVQAGAELLDREDVAALRREVAEHPAVRSLLAELWPVLTPERLLTDLFADPARIAAATPGWSDVDRALLHRPRGSQWTPADVPLLEEAEELLGFDDSAQRARADRDRQRALRRAQETLDVLHGSRSVDLEDEHLEAEVLSAGDLLSAEDLADRQRELDLRTTAERAAADRTWTFGHVVVDEAQELSPMAWRLLVRRCPTRSMTVVGDVAQTGSLAGAQRWDAVLRPHVGDAWRLEELTVNYRTPAEVMEVAADVLAATGTGLTPPRSVRTGGTPPVAEVTGEAELAERVAEVAADLAGREGTTSVLVPPSRRAGVVAALGALRPDVQSGPGADSSLGPVVLVPGEAKGLEFDSVVVADPQGVLDEGVRGLNDLYVALTRATQRLTVLSPGPLPAVLDRLAPAVV</sequence>
<evidence type="ECO:0000259" key="6">
    <source>
        <dbReference type="PROSITE" id="PS51198"/>
    </source>
</evidence>
<dbReference type="EMBL" id="FXTJ01000006">
    <property type="protein sequence ID" value="SMO89547.1"/>
    <property type="molecule type" value="Genomic_DNA"/>
</dbReference>
<dbReference type="GO" id="GO:0005829">
    <property type="term" value="C:cytosol"/>
    <property type="evidence" value="ECO:0007669"/>
    <property type="project" value="TreeGrafter"/>
</dbReference>
<accession>A0A521F086</accession>
<keyword evidence="4 5" id="KW-0067">ATP-binding</keyword>
<keyword evidence="8" id="KW-1185">Reference proteome</keyword>
<evidence type="ECO:0000256" key="4">
    <source>
        <dbReference type="ARBA" id="ARBA00022840"/>
    </source>
</evidence>
<dbReference type="PROSITE" id="PS51198">
    <property type="entry name" value="UVRD_HELICASE_ATP_BIND"/>
    <property type="match status" value="1"/>
</dbReference>
<dbReference type="GO" id="GO:0005524">
    <property type="term" value="F:ATP binding"/>
    <property type="evidence" value="ECO:0007669"/>
    <property type="project" value="UniProtKB-UniRule"/>
</dbReference>
<dbReference type="PANTHER" id="PTHR11070">
    <property type="entry name" value="UVRD / RECB / PCRA DNA HELICASE FAMILY MEMBER"/>
    <property type="match status" value="1"/>
</dbReference>
<dbReference type="GO" id="GO:0043138">
    <property type="term" value="F:3'-5' DNA helicase activity"/>
    <property type="evidence" value="ECO:0007669"/>
    <property type="project" value="TreeGrafter"/>
</dbReference>
<dbReference type="PANTHER" id="PTHR11070:SF45">
    <property type="entry name" value="DNA 3'-5' HELICASE"/>
    <property type="match status" value="1"/>
</dbReference>
<feature type="domain" description="UvrD-like helicase ATP-binding" evidence="6">
    <location>
        <begin position="218"/>
        <end position="643"/>
    </location>
</feature>
<dbReference type="InterPro" id="IPR000212">
    <property type="entry name" value="DNA_helicase_UvrD/REP"/>
</dbReference>
<dbReference type="InterPro" id="IPR027417">
    <property type="entry name" value="P-loop_NTPase"/>
</dbReference>
<evidence type="ECO:0000256" key="3">
    <source>
        <dbReference type="ARBA" id="ARBA00022806"/>
    </source>
</evidence>
<keyword evidence="2 5" id="KW-0378">Hydrolase</keyword>